<evidence type="ECO:0000313" key="3">
    <source>
        <dbReference type="Proteomes" id="UP001233172"/>
    </source>
</evidence>
<dbReference type="AlphaFoldDB" id="A0AAD8FL17"/>
<gene>
    <name evidence="2" type="ORF">Bpfe_003759</name>
</gene>
<evidence type="ECO:0008006" key="4">
    <source>
        <dbReference type="Google" id="ProtNLM"/>
    </source>
</evidence>
<reference evidence="2" key="1">
    <citation type="journal article" date="2023" name="PLoS Negl. Trop. Dis.">
        <title>A genome sequence for Biomphalaria pfeifferi, the major vector snail for the human-infecting parasite Schistosoma mansoni.</title>
        <authorList>
            <person name="Bu L."/>
            <person name="Lu L."/>
            <person name="Laidemitt M.R."/>
            <person name="Zhang S.M."/>
            <person name="Mutuku M."/>
            <person name="Mkoji G."/>
            <person name="Steinauer M."/>
            <person name="Loker E.S."/>
        </authorList>
    </citation>
    <scope>NUCLEOTIDE SEQUENCE</scope>
    <source>
        <strain evidence="2">KasaAsao</strain>
    </source>
</reference>
<evidence type="ECO:0000313" key="2">
    <source>
        <dbReference type="EMBL" id="KAK0067024.1"/>
    </source>
</evidence>
<keyword evidence="1" id="KW-0732">Signal</keyword>
<feature type="signal peptide" evidence="1">
    <location>
        <begin position="1"/>
        <end position="18"/>
    </location>
</feature>
<name>A0AAD8FL17_BIOPF</name>
<accession>A0AAD8FL17</accession>
<protein>
    <recommendedName>
        <fullName evidence="4">SMB domain-containing protein</fullName>
    </recommendedName>
</protein>
<organism evidence="2 3">
    <name type="scientific">Biomphalaria pfeifferi</name>
    <name type="common">Bloodfluke planorb</name>
    <name type="synonym">Freshwater snail</name>
    <dbReference type="NCBI Taxonomy" id="112525"/>
    <lineage>
        <taxon>Eukaryota</taxon>
        <taxon>Metazoa</taxon>
        <taxon>Spiralia</taxon>
        <taxon>Lophotrochozoa</taxon>
        <taxon>Mollusca</taxon>
        <taxon>Gastropoda</taxon>
        <taxon>Heterobranchia</taxon>
        <taxon>Euthyneura</taxon>
        <taxon>Panpulmonata</taxon>
        <taxon>Hygrophila</taxon>
        <taxon>Lymnaeoidea</taxon>
        <taxon>Planorbidae</taxon>
        <taxon>Biomphalaria</taxon>
    </lineage>
</organism>
<feature type="chain" id="PRO_5042036256" description="SMB domain-containing protein" evidence="1">
    <location>
        <begin position="19"/>
        <end position="654"/>
    </location>
</feature>
<proteinExistence type="predicted"/>
<keyword evidence="3" id="KW-1185">Reference proteome</keyword>
<dbReference type="Proteomes" id="UP001233172">
    <property type="component" value="Unassembled WGS sequence"/>
</dbReference>
<comment type="caution">
    <text evidence="2">The sequence shown here is derived from an EMBL/GenBank/DDBJ whole genome shotgun (WGS) entry which is preliminary data.</text>
</comment>
<evidence type="ECO:0000256" key="1">
    <source>
        <dbReference type="SAM" id="SignalP"/>
    </source>
</evidence>
<dbReference type="EMBL" id="JASAOG010000009">
    <property type="protein sequence ID" value="KAK0067024.1"/>
    <property type="molecule type" value="Genomic_DNA"/>
</dbReference>
<reference evidence="2" key="2">
    <citation type="submission" date="2023-04" db="EMBL/GenBank/DDBJ databases">
        <authorList>
            <person name="Bu L."/>
            <person name="Lu L."/>
            <person name="Laidemitt M.R."/>
            <person name="Zhang S.M."/>
            <person name="Mutuku M."/>
            <person name="Mkoji G."/>
            <person name="Steinauer M."/>
            <person name="Loker E.S."/>
        </authorList>
    </citation>
    <scope>NUCLEOTIDE SEQUENCE</scope>
    <source>
        <strain evidence="2">KasaAsao</strain>
        <tissue evidence="2">Whole Snail</tissue>
    </source>
</reference>
<sequence length="654" mass="75128">MWTIVLIYFHLLMIGVATKNLVTENLATKNVATENITVENLRTENVAVETKATKNERKENVTAENVATENVTVQNITNENVSNARTFSTRKSRFHHDNVRLSRSRLPQVDIDLSCRDKCKGQQKSPCSCLKTFSVCCADFSTRCRYIDKNFIVSSPEELVLNAANKTSSGEFLQGNFTETQNKSSPFITNENNTTLAFRKKKQILSKELIQVAHKKYKSKTSVQFDDKTDKNGAKREEYVFPKFLCTEDGALFIPSCVTDPNKEGFSLSRPTLTPYVYSEDETNYFPVSDLTTGYTYINWNIFNCFAQNYSKPLIWKAYLKDLAIQKMQSYIYVVVEYQRLLFARPQDEEVRLLLCQNESAEISENASLAPFCAKCRSMTSLPIYNDKLDYPISVTSTVNYLSFKSSAISNPWSKLGCKVTDGSTKAPKYLNCRITNYKSNFAEQISTKELSMYVLKLTFAEKSLDAHYMGHFSEVFICFLRHFASINAVKLWRPSSFSYFPMIKDYFFTLKILIHDHFLFPTNNKIVVQESFKMLLRIILILSRDKELLILSNGEADLGINKEKLPEWDGIVNFTKLELENSLNHIVCGCGVSLRELYAFNYLEHWLCELQCEQFTIDQENFTDDVIDSKKLCFSNICLTIKLRNQDLLLMSS</sequence>